<dbReference type="InterPro" id="IPR036388">
    <property type="entry name" value="WH-like_DNA-bd_sf"/>
</dbReference>
<evidence type="ECO:0000256" key="3">
    <source>
        <dbReference type="ARBA" id="ARBA00023125"/>
    </source>
</evidence>
<dbReference type="EMBL" id="MLOK01000053">
    <property type="protein sequence ID" value="OIM20622.1"/>
    <property type="molecule type" value="Genomic_DNA"/>
</dbReference>
<evidence type="ECO:0000313" key="6">
    <source>
        <dbReference type="EMBL" id="OIM20622.1"/>
    </source>
</evidence>
<dbReference type="Proteomes" id="UP000181728">
    <property type="component" value="Unassembled WGS sequence"/>
</dbReference>
<dbReference type="SUPFAM" id="SSF53850">
    <property type="entry name" value="Periplasmic binding protein-like II"/>
    <property type="match status" value="1"/>
</dbReference>
<dbReference type="InterPro" id="IPR005119">
    <property type="entry name" value="LysR_subst-bd"/>
</dbReference>
<evidence type="ECO:0000256" key="1">
    <source>
        <dbReference type="ARBA" id="ARBA00009437"/>
    </source>
</evidence>
<sequence>MKFTDIEYFNKLSELESFSKTAIFFNVSQPTISFAIQRLENEMKKTLINRNRSHGEISLTEVGKIFEKHAKKILQEAVAAHEEIDRLNLPTIEFGLPQIIGNYYFPKLVKHFVGNPFFQNVATHEAGSDLLLRALKNHRLDLAIISSVEPVKIEGLETIEIDRKKYSIVVNKDNPLAKQKKVSFEDLADEKFVSLKEGNVHPIAFRKLEETYNVYPKIIYETPDINILKKMIAEKTGIGFIVEIAVEKQDNLATLELSNEKVPEFIISFVYKKDLQIPGIKMIVEELRNNSIFDQDR</sequence>
<evidence type="ECO:0000313" key="7">
    <source>
        <dbReference type="Proteomes" id="UP000181728"/>
    </source>
</evidence>
<name>A0A6N4A7H6_OENOE</name>
<feature type="domain" description="HTH lysR-type" evidence="5">
    <location>
        <begin position="1"/>
        <end position="58"/>
    </location>
</feature>
<dbReference type="RefSeq" id="WP_071419408.1">
    <property type="nucleotide sequence ID" value="NZ_MLKQ01000206.1"/>
</dbReference>
<dbReference type="InterPro" id="IPR036390">
    <property type="entry name" value="WH_DNA-bd_sf"/>
</dbReference>
<dbReference type="GO" id="GO:0003677">
    <property type="term" value="F:DNA binding"/>
    <property type="evidence" value="ECO:0007669"/>
    <property type="project" value="UniProtKB-KW"/>
</dbReference>
<dbReference type="SUPFAM" id="SSF46785">
    <property type="entry name" value="Winged helix' DNA-binding domain"/>
    <property type="match status" value="1"/>
</dbReference>
<comment type="similarity">
    <text evidence="1">Belongs to the LysR transcriptional regulatory family.</text>
</comment>
<dbReference type="Gene3D" id="1.10.10.10">
    <property type="entry name" value="Winged helix-like DNA-binding domain superfamily/Winged helix DNA-binding domain"/>
    <property type="match status" value="1"/>
</dbReference>
<evidence type="ECO:0000256" key="2">
    <source>
        <dbReference type="ARBA" id="ARBA00023015"/>
    </source>
</evidence>
<organism evidence="6 7">
    <name type="scientific">Oenococcus oeni</name>
    <name type="common">Leuconostoc oenos</name>
    <dbReference type="NCBI Taxonomy" id="1247"/>
    <lineage>
        <taxon>Bacteria</taxon>
        <taxon>Bacillati</taxon>
        <taxon>Bacillota</taxon>
        <taxon>Bacilli</taxon>
        <taxon>Lactobacillales</taxon>
        <taxon>Lactobacillaceae</taxon>
        <taxon>Oenococcus</taxon>
    </lineage>
</organism>
<dbReference type="PANTHER" id="PTHR30419">
    <property type="entry name" value="HTH-TYPE TRANSCRIPTIONAL REGULATOR YBHD"/>
    <property type="match status" value="1"/>
</dbReference>
<protein>
    <submittedName>
        <fullName evidence="6">LysR family transcriptional regulator</fullName>
    </submittedName>
</protein>
<accession>A0A6N4A7H6</accession>
<comment type="caution">
    <text evidence="6">The sequence shown here is derived from an EMBL/GenBank/DDBJ whole genome shotgun (WGS) entry which is preliminary data.</text>
</comment>
<dbReference type="InterPro" id="IPR050950">
    <property type="entry name" value="HTH-type_LysR_regulators"/>
</dbReference>
<dbReference type="AlphaFoldDB" id="A0A6N4A7H6"/>
<evidence type="ECO:0000259" key="5">
    <source>
        <dbReference type="PROSITE" id="PS50931"/>
    </source>
</evidence>
<dbReference type="PANTHER" id="PTHR30419:SF28">
    <property type="entry name" value="HTH-TYPE TRANSCRIPTIONAL REGULATOR BSDA"/>
    <property type="match status" value="1"/>
</dbReference>
<keyword evidence="2" id="KW-0805">Transcription regulation</keyword>
<dbReference type="Pfam" id="PF03466">
    <property type="entry name" value="LysR_substrate"/>
    <property type="match status" value="1"/>
</dbReference>
<dbReference type="GO" id="GO:0005829">
    <property type="term" value="C:cytosol"/>
    <property type="evidence" value="ECO:0007669"/>
    <property type="project" value="TreeGrafter"/>
</dbReference>
<keyword evidence="4" id="KW-0804">Transcription</keyword>
<gene>
    <name evidence="6" type="ORF">ATX59_07770</name>
</gene>
<keyword evidence="3" id="KW-0238">DNA-binding</keyword>
<proteinExistence type="inferred from homology"/>
<reference evidence="6 7" key="1">
    <citation type="journal article" date="2016" name="BMC Genomics">
        <title>Consensus pan-genome assembly of the specialised wine bacterium Oenococcus oeni.</title>
        <authorList>
            <person name="Sternes P.R."/>
            <person name="Borneman A.R."/>
        </authorList>
    </citation>
    <scope>NUCLEOTIDE SEQUENCE [LARGE SCALE GENOMIC DNA]</scope>
    <source>
        <strain evidence="6 7">AWRIB661</strain>
    </source>
</reference>
<dbReference type="Gene3D" id="3.40.190.290">
    <property type="match status" value="1"/>
</dbReference>
<dbReference type="InterPro" id="IPR000847">
    <property type="entry name" value="LysR_HTH_N"/>
</dbReference>
<evidence type="ECO:0000256" key="4">
    <source>
        <dbReference type="ARBA" id="ARBA00023163"/>
    </source>
</evidence>
<dbReference type="PROSITE" id="PS50931">
    <property type="entry name" value="HTH_LYSR"/>
    <property type="match status" value="1"/>
</dbReference>
<dbReference type="GO" id="GO:0003700">
    <property type="term" value="F:DNA-binding transcription factor activity"/>
    <property type="evidence" value="ECO:0007669"/>
    <property type="project" value="InterPro"/>
</dbReference>
<dbReference type="Pfam" id="PF00126">
    <property type="entry name" value="HTH_1"/>
    <property type="match status" value="1"/>
</dbReference>